<dbReference type="AlphaFoldDB" id="A0A845LY82"/>
<evidence type="ECO:0000313" key="1">
    <source>
        <dbReference type="EMBL" id="MZR12960.1"/>
    </source>
</evidence>
<gene>
    <name evidence="1" type="ORF">GQE99_08005</name>
</gene>
<proteinExistence type="predicted"/>
<dbReference type="RefSeq" id="WP_161351073.1">
    <property type="nucleotide sequence ID" value="NZ_WTUX01000011.1"/>
</dbReference>
<comment type="caution">
    <text evidence="1">The sequence shown here is derived from an EMBL/GenBank/DDBJ whole genome shotgun (WGS) entry which is preliminary data.</text>
</comment>
<name>A0A845LY82_9RHOB</name>
<reference evidence="1 2" key="1">
    <citation type="submission" date="2019-12" db="EMBL/GenBank/DDBJ databases">
        <title>Maritimibacter sp. nov. sp. isolated from sea sand.</title>
        <authorList>
            <person name="Kim J."/>
            <person name="Jeong S.E."/>
            <person name="Jung H.S."/>
            <person name="Jeon C.O."/>
        </authorList>
    </citation>
    <scope>NUCLEOTIDE SEQUENCE [LARGE SCALE GENOMIC DNA]</scope>
    <source>
        <strain evidence="1 2">DP07</strain>
    </source>
</reference>
<dbReference type="Proteomes" id="UP000467322">
    <property type="component" value="Unassembled WGS sequence"/>
</dbReference>
<dbReference type="EMBL" id="WTUX01000011">
    <property type="protein sequence ID" value="MZR12960.1"/>
    <property type="molecule type" value="Genomic_DNA"/>
</dbReference>
<accession>A0A845LY82</accession>
<dbReference type="PROSITE" id="PS51257">
    <property type="entry name" value="PROKAR_LIPOPROTEIN"/>
    <property type="match status" value="1"/>
</dbReference>
<organism evidence="1 2">
    <name type="scientific">Maritimibacter harenae</name>
    <dbReference type="NCBI Taxonomy" id="2606218"/>
    <lineage>
        <taxon>Bacteria</taxon>
        <taxon>Pseudomonadati</taxon>
        <taxon>Pseudomonadota</taxon>
        <taxon>Alphaproteobacteria</taxon>
        <taxon>Rhodobacterales</taxon>
        <taxon>Roseobacteraceae</taxon>
        <taxon>Maritimibacter</taxon>
    </lineage>
</organism>
<evidence type="ECO:0000313" key="2">
    <source>
        <dbReference type="Proteomes" id="UP000467322"/>
    </source>
</evidence>
<sequence>MIFRIFGAILLTVGLSGCSNGVSLNPLNWFGPDDGVEMVTLEPEEGWDFAGEDYRGPVAQVTRLSVERASGGYVIRAVGLPPRQGYWEADLVPENDEKPVDGVMSYTFVVAPPLWATAQSRPRAREIHVAHYVSDIRLGSASRIRVIGATNTLTAGR</sequence>
<protein>
    <submittedName>
        <fullName evidence="1">Uncharacterized protein</fullName>
    </submittedName>
</protein>
<keyword evidence="2" id="KW-1185">Reference proteome</keyword>